<evidence type="ECO:0000256" key="5">
    <source>
        <dbReference type="ARBA" id="ARBA00023033"/>
    </source>
</evidence>
<evidence type="ECO:0000259" key="10">
    <source>
        <dbReference type="Pfam" id="PF00296"/>
    </source>
</evidence>
<evidence type="ECO:0000313" key="11">
    <source>
        <dbReference type="EMBL" id="ACS35710.1"/>
    </source>
</evidence>
<comment type="similarity">
    <text evidence="1 9">Belongs to the bacterial luciferase oxidoreductase family.</text>
</comment>
<dbReference type="GO" id="GO:0005829">
    <property type="term" value="C:cytosol"/>
    <property type="evidence" value="ECO:0007669"/>
    <property type="project" value="TreeGrafter"/>
</dbReference>
<keyword evidence="4 9" id="KW-0560">Oxidoreductase</keyword>
<dbReference type="SUPFAM" id="SSF51679">
    <property type="entry name" value="Bacterial luciferase-like"/>
    <property type="match status" value="1"/>
</dbReference>
<dbReference type="EMBL" id="FJ803846">
    <property type="protein sequence ID" value="ACS35718.1"/>
    <property type="molecule type" value="Genomic_DNA"/>
</dbReference>
<evidence type="ECO:0000313" key="12">
    <source>
        <dbReference type="EMBL" id="ACS35718.1"/>
    </source>
</evidence>
<reference evidence="13 14" key="2">
    <citation type="submission" date="2019-11" db="EMBL/GenBank/DDBJ databases">
        <title>Using colonization assays and comparative genomics to discover symbiosis behaviors and factors in Vibrio fischeri.</title>
        <authorList>
            <person name="Bongrand C."/>
            <person name="Moriano-Gutierrez S."/>
            <person name="Arevalo P."/>
            <person name="Mcfall-Ngai M."/>
            <person name="Visick K."/>
            <person name="Polz M.F."/>
            <person name="Ruby E.G."/>
        </authorList>
    </citation>
    <scope>NUCLEOTIDE SEQUENCE [LARGE SCALE GENOMIC DNA]</scope>
    <source>
        <strain evidence="14">emors.4.1</strain>
        <strain evidence="13">Emors.4.1</strain>
    </source>
</reference>
<evidence type="ECO:0000313" key="13">
    <source>
        <dbReference type="EMBL" id="MUK48043.1"/>
    </source>
</evidence>
<evidence type="ECO:0000256" key="9">
    <source>
        <dbReference type="RuleBase" id="RU367112"/>
    </source>
</evidence>
<comment type="function">
    <text evidence="9">Light-emitting reaction in luminous bacteria.</text>
</comment>
<dbReference type="EMBL" id="WOBN01000003">
    <property type="protein sequence ID" value="MUK48043.1"/>
    <property type="molecule type" value="Genomic_DNA"/>
</dbReference>
<keyword evidence="6 9" id="KW-0455">Luminescence</keyword>
<sequence>MNFGLFFLNFQKNGMTSEETLNCMVDTVTLIDSDDYHFDSAFVCEHHFSRNGIVGAPITAAGFLLGLTNRLRIGSLNQVITTHHPVRVAEEVGVLDQMSEGRFVLGFSDCENDFEMEFFKRHIPSRQQQFEACYDVINEALTTGYCHPENDFYNFPKISVHPHCYSENGPKQYVLATSKEVVKWAAKKALSLIFKWDDNLEVKERYAVLYNKTAQQYGVDISDVDHQLTVIVNLSTDKNTAQEEVREYLKGYITETYPHMSRDEKINCIIEENAVGTHDDYYESTKLAVEKTGAKNILLSFESMNDINDVKDIIDMLNQKIEKNLPL</sequence>
<evidence type="ECO:0000256" key="4">
    <source>
        <dbReference type="ARBA" id="ARBA00023002"/>
    </source>
</evidence>
<dbReference type="GO" id="GO:0047646">
    <property type="term" value="F:alkanal monooxygenase (FMN-linked) activity"/>
    <property type="evidence" value="ECO:0007669"/>
    <property type="project" value="UniProtKB-UniRule"/>
</dbReference>
<dbReference type="PANTHER" id="PTHR30137">
    <property type="entry name" value="LUCIFERASE-LIKE MONOOXYGENASE"/>
    <property type="match status" value="1"/>
</dbReference>
<protein>
    <recommendedName>
        <fullName evidence="9">Alkanal monooxygenase</fullName>
        <ecNumber evidence="9">1.14.14.3</ecNumber>
    </recommendedName>
    <alternativeName>
        <fullName evidence="9">Bacterial luciferase</fullName>
    </alternativeName>
</protein>
<feature type="domain" description="Luciferase-like" evidence="10">
    <location>
        <begin position="1"/>
        <end position="262"/>
    </location>
</feature>
<evidence type="ECO:0000256" key="6">
    <source>
        <dbReference type="ARBA" id="ARBA00023223"/>
    </source>
</evidence>
<evidence type="ECO:0000256" key="7">
    <source>
        <dbReference type="ARBA" id="ARBA00023262"/>
    </source>
</evidence>
<dbReference type="Gene3D" id="3.20.20.30">
    <property type="entry name" value="Luciferase-like domain"/>
    <property type="match status" value="2"/>
</dbReference>
<name>C5I9C8_ALIFS</name>
<dbReference type="CDD" id="cd01096">
    <property type="entry name" value="Alkanal_monooxygenase"/>
    <property type="match status" value="1"/>
</dbReference>
<comment type="catalytic activity">
    <reaction evidence="8 9">
        <text>a long-chain fatty aldehyde + FMNH2 + O2 = a long-chain fatty acid + hnu + FMN + H2O + 2 H(+)</text>
        <dbReference type="Rhea" id="RHEA:17181"/>
        <dbReference type="ChEBI" id="CHEBI:15377"/>
        <dbReference type="ChEBI" id="CHEBI:15378"/>
        <dbReference type="ChEBI" id="CHEBI:15379"/>
        <dbReference type="ChEBI" id="CHEBI:17176"/>
        <dbReference type="ChEBI" id="CHEBI:30212"/>
        <dbReference type="ChEBI" id="CHEBI:57560"/>
        <dbReference type="ChEBI" id="CHEBI:57618"/>
        <dbReference type="ChEBI" id="CHEBI:58210"/>
        <dbReference type="EC" id="1.14.14.3"/>
    </reaction>
</comment>
<accession>C5I9C8</accession>
<dbReference type="AlphaFoldDB" id="C5I9C8"/>
<dbReference type="PRINTS" id="PR00089">
    <property type="entry name" value="LUCIFERASE"/>
</dbReference>
<evidence type="ECO:0000256" key="3">
    <source>
        <dbReference type="ARBA" id="ARBA00022630"/>
    </source>
</evidence>
<dbReference type="GO" id="GO:0008218">
    <property type="term" value="P:bioluminescence"/>
    <property type="evidence" value="ECO:0007669"/>
    <property type="project" value="UniProtKB-UniRule"/>
</dbReference>
<dbReference type="PANTHER" id="PTHR30137:SF8">
    <property type="entry name" value="BLR5498 PROTEIN"/>
    <property type="match status" value="1"/>
</dbReference>
<keyword evidence="9" id="KW-0288">FMN</keyword>
<keyword evidence="3 9" id="KW-0285">Flavoprotein</keyword>
<proteinExistence type="inferred from homology"/>
<dbReference type="InterPro" id="IPR033924">
    <property type="entry name" value="Alkanal_monooxygenase"/>
</dbReference>
<keyword evidence="5 9" id="KW-0503">Monooxygenase</keyword>
<evidence type="ECO:0000313" key="14">
    <source>
        <dbReference type="Proteomes" id="UP000448038"/>
    </source>
</evidence>
<evidence type="ECO:0000256" key="2">
    <source>
        <dbReference type="ARBA" id="ARBA00011870"/>
    </source>
</evidence>
<dbReference type="Proteomes" id="UP000448038">
    <property type="component" value="Unassembled WGS sequence"/>
</dbReference>
<dbReference type="EC" id="1.14.14.3" evidence="9"/>
<dbReference type="Pfam" id="PF00296">
    <property type="entry name" value="Bac_luciferase"/>
    <property type="match status" value="1"/>
</dbReference>
<dbReference type="EMBL" id="FJ803842">
    <property type="protein sequence ID" value="ACS35710.1"/>
    <property type="molecule type" value="Genomic_DNA"/>
</dbReference>
<dbReference type="InterPro" id="IPR011251">
    <property type="entry name" value="Luciferase-like_dom"/>
</dbReference>
<dbReference type="InterPro" id="IPR002103">
    <property type="entry name" value="Luciferase_bac/NFP"/>
</dbReference>
<comment type="subunit">
    <text evidence="2 9">Heterodimer of an alpha and a beta chain.</text>
</comment>
<evidence type="ECO:0000256" key="8">
    <source>
        <dbReference type="ARBA" id="ARBA00048737"/>
    </source>
</evidence>
<organism evidence="11">
    <name type="scientific">Aliivibrio fischeri</name>
    <name type="common">Vibrio fischeri</name>
    <dbReference type="NCBI Taxonomy" id="668"/>
    <lineage>
        <taxon>Bacteria</taxon>
        <taxon>Pseudomonadati</taxon>
        <taxon>Pseudomonadota</taxon>
        <taxon>Gammaproteobacteria</taxon>
        <taxon>Vibrionales</taxon>
        <taxon>Vibrionaceae</taxon>
        <taxon>Aliivibrio</taxon>
    </lineage>
</organism>
<dbReference type="InterPro" id="IPR036661">
    <property type="entry name" value="Luciferase-like_sf"/>
</dbReference>
<reference evidence="11" key="1">
    <citation type="journal article" date="2009" name="Syst. Appl. Microbiol.">
        <title>Multi-gene analysis reveals previously unrecognized phylogenetic diversity in Aliivibrio.</title>
        <authorList>
            <person name="Ast J.C."/>
            <person name="Urbanczyk H."/>
            <person name="Dunlap P.V."/>
        </authorList>
    </citation>
    <scope>NUCLEOTIDE SEQUENCE</scope>
    <source>
        <strain evidence="11">Emors.7.2</strain>
        <strain evidence="12">Emors.7.8</strain>
    </source>
</reference>
<evidence type="ECO:0000256" key="1">
    <source>
        <dbReference type="ARBA" id="ARBA00010426"/>
    </source>
</evidence>
<dbReference type="RefSeq" id="WP_155652088.1">
    <property type="nucleotide sequence ID" value="NZ_WOBF01000003.1"/>
</dbReference>
<keyword evidence="7 9" id="KW-0599">Photoprotein</keyword>
<dbReference type="InterPro" id="IPR050766">
    <property type="entry name" value="Bact_Lucif_Oxidored"/>
</dbReference>
<gene>
    <name evidence="11" type="primary">luxB</name>
    <name evidence="13" type="ORF">GNP88_02450</name>
</gene>